<name>A0A3Q0JKD9_DIACI</name>
<evidence type="ECO:0000313" key="3">
    <source>
        <dbReference type="RefSeq" id="XP_026687638.1"/>
    </source>
</evidence>
<dbReference type="AlphaFoldDB" id="A0A3Q0JKD9"/>
<accession>A0A3Q0JKD9</accession>
<keyword evidence="2" id="KW-1185">Reference proteome</keyword>
<keyword evidence="1" id="KW-0175">Coiled coil</keyword>
<feature type="coiled-coil region" evidence="1">
    <location>
        <begin position="40"/>
        <end position="84"/>
    </location>
</feature>
<proteinExistence type="predicted"/>
<evidence type="ECO:0000256" key="1">
    <source>
        <dbReference type="SAM" id="Coils"/>
    </source>
</evidence>
<dbReference type="Proteomes" id="UP000079169">
    <property type="component" value="Unplaced"/>
</dbReference>
<dbReference type="KEGG" id="dci:113472186"/>
<protein>
    <submittedName>
        <fullName evidence="3">Myosin heavy chain, muscle-like</fullName>
    </submittedName>
</protein>
<reference evidence="3" key="1">
    <citation type="submission" date="2025-08" db="UniProtKB">
        <authorList>
            <consortium name="RefSeq"/>
        </authorList>
    </citation>
    <scope>IDENTIFICATION</scope>
</reference>
<evidence type="ECO:0000313" key="2">
    <source>
        <dbReference type="Proteomes" id="UP000079169"/>
    </source>
</evidence>
<dbReference type="Gene3D" id="1.20.5.340">
    <property type="match status" value="1"/>
</dbReference>
<dbReference type="STRING" id="121845.A0A3Q0JKD9"/>
<dbReference type="SUPFAM" id="SSF90257">
    <property type="entry name" value="Myosin rod fragments"/>
    <property type="match status" value="1"/>
</dbReference>
<organism evidence="2 3">
    <name type="scientific">Diaphorina citri</name>
    <name type="common">Asian citrus psyllid</name>
    <dbReference type="NCBI Taxonomy" id="121845"/>
    <lineage>
        <taxon>Eukaryota</taxon>
        <taxon>Metazoa</taxon>
        <taxon>Ecdysozoa</taxon>
        <taxon>Arthropoda</taxon>
        <taxon>Hexapoda</taxon>
        <taxon>Insecta</taxon>
        <taxon>Pterygota</taxon>
        <taxon>Neoptera</taxon>
        <taxon>Paraneoptera</taxon>
        <taxon>Hemiptera</taxon>
        <taxon>Sternorrhyncha</taxon>
        <taxon>Psylloidea</taxon>
        <taxon>Psyllidae</taxon>
        <taxon>Diaphorininae</taxon>
        <taxon>Diaphorina</taxon>
    </lineage>
</organism>
<sequence length="85" mass="10072">MTHYYKITLKSLDLDVLNFTTENSHSFSISLYSQDTVDRLQQEEDARNQLFQQKKKLEQENGGLKKDIEDLELAIQKVRRIEKNL</sequence>
<dbReference type="RefSeq" id="XP_026687638.1">
    <property type="nucleotide sequence ID" value="XM_026831837.1"/>
</dbReference>
<dbReference type="PaxDb" id="121845-A0A3Q0JKD9"/>
<gene>
    <name evidence="3" type="primary">LOC113472186</name>
</gene>
<dbReference type="GeneID" id="113472186"/>